<accession>A0A3G9IYL4</accession>
<dbReference type="AlphaFoldDB" id="A0A3G9IYL4"/>
<dbReference type="KEGG" id="nbe:Back2_18200"/>
<keyword evidence="3" id="KW-1185">Reference proteome</keyword>
<dbReference type="RefSeq" id="WP_125568766.1">
    <property type="nucleotide sequence ID" value="NZ_AP019307.1"/>
</dbReference>
<evidence type="ECO:0000256" key="1">
    <source>
        <dbReference type="SAM" id="SignalP"/>
    </source>
</evidence>
<keyword evidence="1" id="KW-0732">Signal</keyword>
<dbReference type="EMBL" id="AP019307">
    <property type="protein sequence ID" value="BBH17533.1"/>
    <property type="molecule type" value="Genomic_DNA"/>
</dbReference>
<protein>
    <submittedName>
        <fullName evidence="2">Uncharacterized protein</fullName>
    </submittedName>
</protein>
<feature type="chain" id="PRO_5038982701" evidence="1">
    <location>
        <begin position="18"/>
        <end position="187"/>
    </location>
</feature>
<feature type="signal peptide" evidence="1">
    <location>
        <begin position="1"/>
        <end position="17"/>
    </location>
</feature>
<evidence type="ECO:0000313" key="3">
    <source>
        <dbReference type="Proteomes" id="UP000271573"/>
    </source>
</evidence>
<organism evidence="2 3">
    <name type="scientific">Nocardioides baekrokdamisoli</name>
    <dbReference type="NCBI Taxonomy" id="1804624"/>
    <lineage>
        <taxon>Bacteria</taxon>
        <taxon>Bacillati</taxon>
        <taxon>Actinomycetota</taxon>
        <taxon>Actinomycetes</taxon>
        <taxon>Propionibacteriales</taxon>
        <taxon>Nocardioidaceae</taxon>
        <taxon>Nocardioides</taxon>
    </lineage>
</organism>
<dbReference type="Proteomes" id="UP000271573">
    <property type="component" value="Chromosome"/>
</dbReference>
<sequence>MSFEAIAAAAASSSVVAAAVSAAISLKVAGGQRDLDRERLQHDRDKHEYERQSRNRDDARALCQNVMDELAFMSAGVQMLSDNWRFWREQPSEDTHEQAKQLYNDVTDITARMPRLLSDLAASSGTAATSADWVELRKHLVNAHQVYGAIVLDALNPGKFTETAKHNWLLVYGRANMAARRLVAEIG</sequence>
<gene>
    <name evidence="2" type="ORF">Back2_18200</name>
</gene>
<name>A0A3G9IYL4_9ACTN</name>
<evidence type="ECO:0000313" key="2">
    <source>
        <dbReference type="EMBL" id="BBH17533.1"/>
    </source>
</evidence>
<proteinExistence type="predicted"/>
<reference evidence="2 3" key="1">
    <citation type="submission" date="2018-11" db="EMBL/GenBank/DDBJ databases">
        <title>Complete genome sequence of Nocardioides baekrokdamisoli strain KCTC 39748.</title>
        <authorList>
            <person name="Kang S.W."/>
            <person name="Lee K.C."/>
            <person name="Kim K.K."/>
            <person name="Kim J.S."/>
            <person name="Kim D.S."/>
            <person name="Ko S.H."/>
            <person name="Yang S.H."/>
            <person name="Shin Y.K."/>
            <person name="Lee J.S."/>
        </authorList>
    </citation>
    <scope>NUCLEOTIDE SEQUENCE [LARGE SCALE GENOMIC DNA]</scope>
    <source>
        <strain evidence="2 3">KCTC 39748</strain>
    </source>
</reference>